<dbReference type="eggNOG" id="KOG0390">
    <property type="taxonomic scope" value="Eukaryota"/>
</dbReference>
<dbReference type="KEGG" id="dgr:6563324"/>
<gene>
    <name evidence="1" type="primary">Dgri\GH18922</name>
    <name evidence="1" type="ORF">Dgri_GH18922</name>
</gene>
<dbReference type="FunCoup" id="B4JH45">
    <property type="interactions" value="85"/>
</dbReference>
<protein>
    <submittedName>
        <fullName evidence="1">GH18922</fullName>
    </submittedName>
</protein>
<reference evidence="1 2" key="1">
    <citation type="journal article" date="2007" name="Nature">
        <title>Evolution of genes and genomes on the Drosophila phylogeny.</title>
        <authorList>
            <consortium name="Drosophila 12 Genomes Consortium"/>
            <person name="Clark A.G."/>
            <person name="Eisen M.B."/>
            <person name="Smith D.R."/>
            <person name="Bergman C.M."/>
            <person name="Oliver B."/>
            <person name="Markow T.A."/>
            <person name="Kaufman T.C."/>
            <person name="Kellis M."/>
            <person name="Gelbart W."/>
            <person name="Iyer V.N."/>
            <person name="Pollard D.A."/>
            <person name="Sackton T.B."/>
            <person name="Larracuente A.M."/>
            <person name="Singh N.D."/>
            <person name="Abad J.P."/>
            <person name="Abt D.N."/>
            <person name="Adryan B."/>
            <person name="Aguade M."/>
            <person name="Akashi H."/>
            <person name="Anderson W.W."/>
            <person name="Aquadro C.F."/>
            <person name="Ardell D.H."/>
            <person name="Arguello R."/>
            <person name="Artieri C.G."/>
            <person name="Barbash D.A."/>
            <person name="Barker D."/>
            <person name="Barsanti P."/>
            <person name="Batterham P."/>
            <person name="Batzoglou S."/>
            <person name="Begun D."/>
            <person name="Bhutkar A."/>
            <person name="Blanco E."/>
            <person name="Bosak S.A."/>
            <person name="Bradley R.K."/>
            <person name="Brand A.D."/>
            <person name="Brent M.R."/>
            <person name="Brooks A.N."/>
            <person name="Brown R.H."/>
            <person name="Butlin R.K."/>
            <person name="Caggese C."/>
            <person name="Calvi B.R."/>
            <person name="Bernardo de Carvalho A."/>
            <person name="Caspi A."/>
            <person name="Castrezana S."/>
            <person name="Celniker S.E."/>
            <person name="Chang J.L."/>
            <person name="Chapple C."/>
            <person name="Chatterji S."/>
            <person name="Chinwalla A."/>
            <person name="Civetta A."/>
            <person name="Clifton S.W."/>
            <person name="Comeron J.M."/>
            <person name="Costello J.C."/>
            <person name="Coyne J.A."/>
            <person name="Daub J."/>
            <person name="David R.G."/>
            <person name="Delcher A.L."/>
            <person name="Delehaunty K."/>
            <person name="Do C.B."/>
            <person name="Ebling H."/>
            <person name="Edwards K."/>
            <person name="Eickbush T."/>
            <person name="Evans J.D."/>
            <person name="Filipski A."/>
            <person name="Findeiss S."/>
            <person name="Freyhult E."/>
            <person name="Fulton L."/>
            <person name="Fulton R."/>
            <person name="Garcia A.C."/>
            <person name="Gardiner A."/>
            <person name="Garfield D.A."/>
            <person name="Garvin B.E."/>
            <person name="Gibson G."/>
            <person name="Gilbert D."/>
            <person name="Gnerre S."/>
            <person name="Godfrey J."/>
            <person name="Good R."/>
            <person name="Gotea V."/>
            <person name="Gravely B."/>
            <person name="Greenberg A.J."/>
            <person name="Griffiths-Jones S."/>
            <person name="Gross S."/>
            <person name="Guigo R."/>
            <person name="Gustafson E.A."/>
            <person name="Haerty W."/>
            <person name="Hahn M.W."/>
            <person name="Halligan D.L."/>
            <person name="Halpern A.L."/>
            <person name="Halter G.M."/>
            <person name="Han M.V."/>
            <person name="Heger A."/>
            <person name="Hillier L."/>
            <person name="Hinrichs A.S."/>
            <person name="Holmes I."/>
            <person name="Hoskins R.A."/>
            <person name="Hubisz M.J."/>
            <person name="Hultmark D."/>
            <person name="Huntley M.A."/>
            <person name="Jaffe D.B."/>
            <person name="Jagadeeshan S."/>
            <person name="Jeck W.R."/>
            <person name="Johnson J."/>
            <person name="Jones C.D."/>
            <person name="Jordan W.C."/>
            <person name="Karpen G.H."/>
            <person name="Kataoka E."/>
            <person name="Keightley P.D."/>
            <person name="Kheradpour P."/>
            <person name="Kirkness E.F."/>
            <person name="Koerich L.B."/>
            <person name="Kristiansen K."/>
            <person name="Kudrna D."/>
            <person name="Kulathinal R.J."/>
            <person name="Kumar S."/>
            <person name="Kwok R."/>
            <person name="Lander E."/>
            <person name="Langley C.H."/>
            <person name="Lapoint R."/>
            <person name="Lazzaro B.P."/>
            <person name="Lee S.J."/>
            <person name="Levesque L."/>
            <person name="Li R."/>
            <person name="Lin C.F."/>
            <person name="Lin M.F."/>
            <person name="Lindblad-Toh K."/>
            <person name="Llopart A."/>
            <person name="Long M."/>
            <person name="Low L."/>
            <person name="Lozovsky E."/>
            <person name="Lu J."/>
            <person name="Luo M."/>
            <person name="Machado C.A."/>
            <person name="Makalowski W."/>
            <person name="Marzo M."/>
            <person name="Matsuda M."/>
            <person name="Matzkin L."/>
            <person name="McAllister B."/>
            <person name="McBride C.S."/>
            <person name="McKernan B."/>
            <person name="McKernan K."/>
            <person name="Mendez-Lago M."/>
            <person name="Minx P."/>
            <person name="Mollenhauer M.U."/>
            <person name="Montooth K."/>
            <person name="Mount S.M."/>
            <person name="Mu X."/>
            <person name="Myers E."/>
            <person name="Negre B."/>
            <person name="Newfeld S."/>
            <person name="Nielsen R."/>
            <person name="Noor M.A."/>
            <person name="O'Grady P."/>
            <person name="Pachter L."/>
            <person name="Papaceit M."/>
            <person name="Parisi M.J."/>
            <person name="Parisi M."/>
            <person name="Parts L."/>
            <person name="Pedersen J.S."/>
            <person name="Pesole G."/>
            <person name="Phillippy A.M."/>
            <person name="Ponting C.P."/>
            <person name="Pop M."/>
            <person name="Porcelli D."/>
            <person name="Powell J.R."/>
            <person name="Prohaska S."/>
            <person name="Pruitt K."/>
            <person name="Puig M."/>
            <person name="Quesneville H."/>
            <person name="Ram K.R."/>
            <person name="Rand D."/>
            <person name="Rasmussen M.D."/>
            <person name="Reed L.K."/>
            <person name="Reenan R."/>
            <person name="Reily A."/>
            <person name="Remington K.A."/>
            <person name="Rieger T.T."/>
            <person name="Ritchie M.G."/>
            <person name="Robin C."/>
            <person name="Rogers Y.H."/>
            <person name="Rohde C."/>
            <person name="Rozas J."/>
            <person name="Rubenfield M.J."/>
            <person name="Ruiz A."/>
            <person name="Russo S."/>
            <person name="Salzberg S.L."/>
            <person name="Sanchez-Gracia A."/>
            <person name="Saranga D.J."/>
            <person name="Sato H."/>
            <person name="Schaeffer S.W."/>
            <person name="Schatz M.C."/>
            <person name="Schlenke T."/>
            <person name="Schwartz R."/>
            <person name="Segarra C."/>
            <person name="Singh R.S."/>
            <person name="Sirot L."/>
            <person name="Sirota M."/>
            <person name="Sisneros N.B."/>
            <person name="Smith C.D."/>
            <person name="Smith T.F."/>
            <person name="Spieth J."/>
            <person name="Stage D.E."/>
            <person name="Stark A."/>
            <person name="Stephan W."/>
            <person name="Strausberg R.L."/>
            <person name="Strempel S."/>
            <person name="Sturgill D."/>
            <person name="Sutton G."/>
            <person name="Sutton G.G."/>
            <person name="Tao W."/>
            <person name="Teichmann S."/>
            <person name="Tobari Y.N."/>
            <person name="Tomimura Y."/>
            <person name="Tsolas J.M."/>
            <person name="Valente V.L."/>
            <person name="Venter E."/>
            <person name="Venter J.C."/>
            <person name="Vicario S."/>
            <person name="Vieira F.G."/>
            <person name="Vilella A.J."/>
            <person name="Villasante A."/>
            <person name="Walenz B."/>
            <person name="Wang J."/>
            <person name="Wasserman M."/>
            <person name="Watts T."/>
            <person name="Wilson D."/>
            <person name="Wilson R.K."/>
            <person name="Wing R.A."/>
            <person name="Wolfner M.F."/>
            <person name="Wong A."/>
            <person name="Wong G.K."/>
            <person name="Wu C.I."/>
            <person name="Wu G."/>
            <person name="Yamamoto D."/>
            <person name="Yang H.P."/>
            <person name="Yang S.P."/>
            <person name="Yorke J.A."/>
            <person name="Yoshida K."/>
            <person name="Zdobnov E."/>
            <person name="Zhang P."/>
            <person name="Zhang Y."/>
            <person name="Zimin A.V."/>
            <person name="Baldwin J."/>
            <person name="Abdouelleil A."/>
            <person name="Abdulkadir J."/>
            <person name="Abebe A."/>
            <person name="Abera B."/>
            <person name="Abreu J."/>
            <person name="Acer S.C."/>
            <person name="Aftuck L."/>
            <person name="Alexander A."/>
            <person name="An P."/>
            <person name="Anderson E."/>
            <person name="Anderson S."/>
            <person name="Arachi H."/>
            <person name="Azer M."/>
            <person name="Bachantsang P."/>
            <person name="Barry A."/>
            <person name="Bayul T."/>
            <person name="Berlin A."/>
            <person name="Bessette D."/>
            <person name="Bloom T."/>
            <person name="Blye J."/>
            <person name="Boguslavskiy L."/>
            <person name="Bonnet C."/>
            <person name="Boukhgalter B."/>
            <person name="Bourzgui I."/>
            <person name="Brown A."/>
            <person name="Cahill P."/>
            <person name="Channer S."/>
            <person name="Cheshatsang Y."/>
            <person name="Chuda L."/>
            <person name="Citroen M."/>
            <person name="Collymore A."/>
            <person name="Cooke P."/>
            <person name="Costello M."/>
            <person name="D'Aco K."/>
            <person name="Daza R."/>
            <person name="De Haan G."/>
            <person name="DeGray S."/>
            <person name="DeMaso C."/>
            <person name="Dhargay N."/>
            <person name="Dooley K."/>
            <person name="Dooley E."/>
            <person name="Doricent M."/>
            <person name="Dorje P."/>
            <person name="Dorjee K."/>
            <person name="Dupes A."/>
            <person name="Elong R."/>
            <person name="Falk J."/>
            <person name="Farina A."/>
            <person name="Faro S."/>
            <person name="Ferguson D."/>
            <person name="Fisher S."/>
            <person name="Foley C.D."/>
            <person name="Franke A."/>
            <person name="Friedrich D."/>
            <person name="Gadbois L."/>
            <person name="Gearin G."/>
            <person name="Gearin C.R."/>
            <person name="Giannoukos G."/>
            <person name="Goode T."/>
            <person name="Graham J."/>
            <person name="Grandbois E."/>
            <person name="Grewal S."/>
            <person name="Gyaltsen K."/>
            <person name="Hafez N."/>
            <person name="Hagos B."/>
            <person name="Hall J."/>
            <person name="Henson C."/>
            <person name="Hollinger A."/>
            <person name="Honan T."/>
            <person name="Huard M.D."/>
            <person name="Hughes L."/>
            <person name="Hurhula B."/>
            <person name="Husby M.E."/>
            <person name="Kamat A."/>
            <person name="Kanga B."/>
            <person name="Kashin S."/>
            <person name="Khazanovich D."/>
            <person name="Kisner P."/>
            <person name="Lance K."/>
            <person name="Lara M."/>
            <person name="Lee W."/>
            <person name="Lennon N."/>
            <person name="Letendre F."/>
            <person name="LeVine R."/>
            <person name="Lipovsky A."/>
            <person name="Liu X."/>
            <person name="Liu J."/>
            <person name="Liu S."/>
            <person name="Lokyitsang T."/>
            <person name="Lokyitsang Y."/>
            <person name="Lubonja R."/>
            <person name="Lui A."/>
            <person name="MacDonald P."/>
            <person name="Magnisalis V."/>
            <person name="Maru K."/>
            <person name="Matthews C."/>
            <person name="McCusker W."/>
            <person name="McDonough S."/>
            <person name="Mehta T."/>
            <person name="Meldrim J."/>
            <person name="Meneus L."/>
            <person name="Mihai O."/>
            <person name="Mihalev A."/>
            <person name="Mihova T."/>
            <person name="Mittelman R."/>
            <person name="Mlenga V."/>
            <person name="Montmayeur A."/>
            <person name="Mulrain L."/>
            <person name="Navidi A."/>
            <person name="Naylor J."/>
            <person name="Negash T."/>
            <person name="Nguyen T."/>
            <person name="Nguyen N."/>
            <person name="Nicol R."/>
            <person name="Norbu C."/>
            <person name="Norbu N."/>
            <person name="Novod N."/>
            <person name="O'Neill B."/>
            <person name="Osman S."/>
            <person name="Markiewicz E."/>
            <person name="Oyono O.L."/>
            <person name="Patti C."/>
            <person name="Phunkhang P."/>
            <person name="Pierre F."/>
            <person name="Priest M."/>
            <person name="Raghuraman S."/>
            <person name="Rege F."/>
            <person name="Reyes R."/>
            <person name="Rise C."/>
            <person name="Rogov P."/>
            <person name="Ross K."/>
            <person name="Ryan E."/>
            <person name="Settipalli S."/>
            <person name="Shea T."/>
            <person name="Sherpa N."/>
            <person name="Shi L."/>
            <person name="Shih D."/>
            <person name="Sparrow T."/>
            <person name="Spaulding J."/>
            <person name="Stalker J."/>
            <person name="Stange-Thomann N."/>
            <person name="Stavropoulos S."/>
            <person name="Stone C."/>
            <person name="Strader C."/>
            <person name="Tesfaye S."/>
            <person name="Thomson T."/>
            <person name="Thoulutsang Y."/>
            <person name="Thoulutsang D."/>
            <person name="Topham K."/>
            <person name="Topping I."/>
            <person name="Tsamla T."/>
            <person name="Vassiliev H."/>
            <person name="Vo A."/>
            <person name="Wangchuk T."/>
            <person name="Wangdi T."/>
            <person name="Weiand M."/>
            <person name="Wilkinson J."/>
            <person name="Wilson A."/>
            <person name="Yadav S."/>
            <person name="Young G."/>
            <person name="Yu Q."/>
            <person name="Zembek L."/>
            <person name="Zhong D."/>
            <person name="Zimmer A."/>
            <person name="Zwirko Z."/>
            <person name="Jaffe D.B."/>
            <person name="Alvarez P."/>
            <person name="Brockman W."/>
            <person name="Butler J."/>
            <person name="Chin C."/>
            <person name="Gnerre S."/>
            <person name="Grabherr M."/>
            <person name="Kleber M."/>
            <person name="Mauceli E."/>
            <person name="MacCallum I."/>
        </authorList>
    </citation>
    <scope>NUCLEOTIDE SEQUENCE [LARGE SCALE GENOMIC DNA]</scope>
    <source>
        <strain evidence="2">Tucson 15287-2541.00</strain>
    </source>
</reference>
<sequence>MGATACELNVEKKVYAPSEMQWGTAGCLKHFRPRKYDEGENPLKDKRIFLILWRKQTNKKHKTWTGNGTLEVTAAKAILKDEIGKVLDVLTSLKPEKLEIDALLEFGLKDVEIQEELSTVEQCTAQRKEEIENWYRQQEESDGLLPSSASKCQRPMNMLKKPKLSPESKSLKESSSCSIQEVAPLCRLNEYICMLAPAELQYQTLHLLADHCQDLCTELPAESAHIVGIAEQICDHPVLLKHMLSDPLVSELLLPHLPPWQEMGLYDSAKFEFVHLLLDNLVVEHKEKCVIVANSQMCLDIIKGYCQCWQIAHIQLEDQIQAAIFNTPSMEAAKEPMVAVILTSVLPAVRLSCCKHVILYNYRGREEAMRLLATDGNAQMYTLITADCLEERQFQKELGLVDCTDSLNLHVNATHELLAARQNTLVTWNQWQPPFSEAFLKETFYCDELPNLSFVFSKQS</sequence>
<organism evidence="2">
    <name type="scientific">Drosophila grimshawi</name>
    <name type="common">Hawaiian fruit fly</name>
    <name type="synonym">Idiomyia grimshawi</name>
    <dbReference type="NCBI Taxonomy" id="7222"/>
    <lineage>
        <taxon>Eukaryota</taxon>
        <taxon>Metazoa</taxon>
        <taxon>Ecdysozoa</taxon>
        <taxon>Arthropoda</taxon>
        <taxon>Hexapoda</taxon>
        <taxon>Insecta</taxon>
        <taxon>Pterygota</taxon>
        <taxon>Neoptera</taxon>
        <taxon>Endopterygota</taxon>
        <taxon>Diptera</taxon>
        <taxon>Brachycera</taxon>
        <taxon>Muscomorpha</taxon>
        <taxon>Ephydroidea</taxon>
        <taxon>Drosophilidae</taxon>
        <taxon>Drosophila</taxon>
        <taxon>Hawaiian Drosophila</taxon>
    </lineage>
</organism>
<dbReference type="Gene3D" id="3.40.50.300">
    <property type="entry name" value="P-loop containing nucleotide triphosphate hydrolases"/>
    <property type="match status" value="1"/>
</dbReference>
<dbReference type="EMBL" id="CH916369">
    <property type="protein sequence ID" value="EDV92736.1"/>
    <property type="molecule type" value="Genomic_DNA"/>
</dbReference>
<dbReference type="InterPro" id="IPR027417">
    <property type="entry name" value="P-loop_NTPase"/>
</dbReference>
<keyword evidence="2" id="KW-1185">Reference proteome</keyword>
<evidence type="ECO:0000313" key="1">
    <source>
        <dbReference type="EMBL" id="EDV92736.1"/>
    </source>
</evidence>
<dbReference type="InParanoid" id="B4JH45"/>
<dbReference type="HOGENOM" id="CLU_584324_0_0_1"/>
<dbReference type="AlphaFoldDB" id="B4JH45"/>
<proteinExistence type="predicted"/>
<dbReference type="OMA" id="WCQKIDA"/>
<name>B4JH45_DROGR</name>
<evidence type="ECO:0000313" key="2">
    <source>
        <dbReference type="Proteomes" id="UP000001070"/>
    </source>
</evidence>
<dbReference type="PhylomeDB" id="B4JH45"/>
<dbReference type="Gene3D" id="1.20.120.850">
    <property type="entry name" value="SWI2/SNF2 ATPases, N-terminal domain"/>
    <property type="match status" value="1"/>
</dbReference>
<dbReference type="OrthoDB" id="413460at2759"/>
<accession>B4JH45</accession>
<dbReference type="STRING" id="7222.B4JH45"/>
<dbReference type="Proteomes" id="UP000001070">
    <property type="component" value="Unassembled WGS sequence"/>
</dbReference>